<dbReference type="EMBL" id="BKCJ010134798">
    <property type="protein sequence ID" value="GEX85817.1"/>
    <property type="molecule type" value="Genomic_DNA"/>
</dbReference>
<evidence type="ECO:0000313" key="8">
    <source>
        <dbReference type="EMBL" id="GEX85817.1"/>
    </source>
</evidence>
<dbReference type="Pfam" id="PF10551">
    <property type="entry name" value="MULE"/>
    <property type="match status" value="1"/>
</dbReference>
<dbReference type="PROSITE" id="PS50994">
    <property type="entry name" value="INTEGRASE"/>
    <property type="match status" value="1"/>
</dbReference>
<dbReference type="InterPro" id="IPR039537">
    <property type="entry name" value="Retrotran_Ty1/copia-like"/>
</dbReference>
<dbReference type="InterPro" id="IPR013103">
    <property type="entry name" value="RVT_2"/>
</dbReference>
<dbReference type="PANTHER" id="PTHR42648">
    <property type="entry name" value="TRANSPOSASE, PUTATIVE-RELATED"/>
    <property type="match status" value="1"/>
</dbReference>
<dbReference type="Pfam" id="PF13976">
    <property type="entry name" value="gag_pre-integrs"/>
    <property type="match status" value="1"/>
</dbReference>
<dbReference type="SUPFAM" id="SSF53098">
    <property type="entry name" value="Ribonuclease H-like"/>
    <property type="match status" value="1"/>
</dbReference>
<dbReference type="GO" id="GO:0006313">
    <property type="term" value="P:DNA transposition"/>
    <property type="evidence" value="ECO:0007669"/>
    <property type="project" value="InterPro"/>
</dbReference>
<organism evidence="8">
    <name type="scientific">Tanacetum cinerariifolium</name>
    <name type="common">Dalmatian daisy</name>
    <name type="synonym">Chrysanthemum cinerariifolium</name>
    <dbReference type="NCBI Taxonomy" id="118510"/>
    <lineage>
        <taxon>Eukaryota</taxon>
        <taxon>Viridiplantae</taxon>
        <taxon>Streptophyta</taxon>
        <taxon>Embryophyta</taxon>
        <taxon>Tracheophyta</taxon>
        <taxon>Spermatophyta</taxon>
        <taxon>Magnoliopsida</taxon>
        <taxon>eudicotyledons</taxon>
        <taxon>Gunneridae</taxon>
        <taxon>Pentapetalae</taxon>
        <taxon>asterids</taxon>
        <taxon>campanulids</taxon>
        <taxon>Asterales</taxon>
        <taxon>Asteraceae</taxon>
        <taxon>Asteroideae</taxon>
        <taxon>Anthemideae</taxon>
        <taxon>Anthemidinae</taxon>
        <taxon>Tanacetum</taxon>
    </lineage>
</organism>
<dbReference type="InterPro" id="IPR036397">
    <property type="entry name" value="RNaseH_sf"/>
</dbReference>
<dbReference type="GO" id="GO:0004803">
    <property type="term" value="F:transposase activity"/>
    <property type="evidence" value="ECO:0007669"/>
    <property type="project" value="InterPro"/>
</dbReference>
<evidence type="ECO:0000259" key="7">
    <source>
        <dbReference type="PROSITE" id="PS50994"/>
    </source>
</evidence>
<dbReference type="SUPFAM" id="SSF56672">
    <property type="entry name" value="DNA/RNA polymerases"/>
    <property type="match status" value="1"/>
</dbReference>
<keyword evidence="3" id="KW-0378">Hydrolase</keyword>
<dbReference type="InterPro" id="IPR043502">
    <property type="entry name" value="DNA/RNA_pol_sf"/>
</dbReference>
<dbReference type="GO" id="GO:0015074">
    <property type="term" value="P:DNA integration"/>
    <property type="evidence" value="ECO:0007669"/>
    <property type="project" value="InterPro"/>
</dbReference>
<feature type="region of interest" description="Disordered" evidence="6">
    <location>
        <begin position="949"/>
        <end position="968"/>
    </location>
</feature>
<evidence type="ECO:0000256" key="2">
    <source>
        <dbReference type="ARBA" id="ARBA00022723"/>
    </source>
</evidence>
<dbReference type="AlphaFoldDB" id="A0A699HAR9"/>
<dbReference type="GO" id="GO:0046872">
    <property type="term" value="F:metal ion binding"/>
    <property type="evidence" value="ECO:0007669"/>
    <property type="project" value="UniProtKB-KW"/>
</dbReference>
<name>A0A699HAR9_TANCI</name>
<comment type="caution">
    <text evidence="8">The sequence shown here is derived from an EMBL/GenBank/DDBJ whole genome shotgun (WGS) entry which is preliminary data.</text>
</comment>
<dbReference type="PROSITE" id="PS01007">
    <property type="entry name" value="TRANSPOSASE_MUTATOR"/>
    <property type="match status" value="1"/>
</dbReference>
<evidence type="ECO:0000256" key="4">
    <source>
        <dbReference type="ARBA" id="ARBA00023125"/>
    </source>
</evidence>
<dbReference type="PANTHER" id="PTHR42648:SF27">
    <property type="entry name" value="RNA-DIRECTED DNA POLYMERASE"/>
    <property type="match status" value="1"/>
</dbReference>
<keyword evidence="4" id="KW-0238">DNA-binding</keyword>
<evidence type="ECO:0000256" key="5">
    <source>
        <dbReference type="ARBA" id="ARBA00023172"/>
    </source>
</evidence>
<dbReference type="GO" id="GO:0003677">
    <property type="term" value="F:DNA binding"/>
    <property type="evidence" value="ECO:0007669"/>
    <property type="project" value="UniProtKB-KW"/>
</dbReference>
<keyword evidence="1" id="KW-0815">Transposition</keyword>
<keyword evidence="5" id="KW-0233">DNA recombination</keyword>
<accession>A0A699HAR9</accession>
<reference evidence="8" key="1">
    <citation type="journal article" date="2019" name="Sci. Rep.">
        <title>Draft genome of Tanacetum cinerariifolium, the natural source of mosquito coil.</title>
        <authorList>
            <person name="Yamashiro T."/>
            <person name="Shiraishi A."/>
            <person name="Satake H."/>
            <person name="Nakayama K."/>
        </authorList>
    </citation>
    <scope>NUCLEOTIDE SEQUENCE</scope>
</reference>
<dbReference type="InterPro" id="IPR001584">
    <property type="entry name" value="Integrase_cat-core"/>
</dbReference>
<gene>
    <name evidence="8" type="ORF">Tci_357792</name>
</gene>
<dbReference type="InterPro" id="IPR025724">
    <property type="entry name" value="GAG-pre-integrase_dom"/>
</dbReference>
<dbReference type="InterPro" id="IPR012337">
    <property type="entry name" value="RNaseH-like_sf"/>
</dbReference>
<evidence type="ECO:0000256" key="6">
    <source>
        <dbReference type="SAM" id="MobiDB-lite"/>
    </source>
</evidence>
<evidence type="ECO:0000256" key="1">
    <source>
        <dbReference type="ARBA" id="ARBA00022578"/>
    </source>
</evidence>
<dbReference type="InterPro" id="IPR001207">
    <property type="entry name" value="Transposase_mutator"/>
</dbReference>
<sequence>MEKTINELHAMLKLHEQTLPKNNVPALHVIQAGKGLRESRKLKWRDLSLYVGNGQREAVEAIGVFHLCLPSGLVIILNNCHYAPYIIRGVISVSHLYEDGFVNCFMNNTIQVSRNNMVYFSAIPRDGIFEIDFFNSYANDSSMYAISKKRAKLDLDSALLWHCRLVHISKKHIEKLQHYRLLNSTDLRAFEKCISCMSGKMARKPYTHQVERAKDLLGLIHADVCGPFKIMSRQGASYFVTFTDDFSRYGYAYLLKHKHEVFETFKVFQKEVENQLGKTIKSLRYDRGGEYMNQEFLDHLRDYRIITHRTPPYTPQHNGVSERRNRALLDMVRSMMSQTTLSKSFWDYVLETVARILNMVPTKKGCEALVKRDTLTKPDKLEPSKPAIYKATLLDLESDKWLNAMNVEMQSMKDNKVWDLVDLPPNGKTVGSKWLFKNKTDMYRAVHTYKARLVAKGYTQTLGIDYEETFSPKMDVKIAFLNGYLSEEVYMEQPKGFVYLKYPNRVCKLKRSIYGLKQASRQWNKRSDDEIKKSGFTQNRDEPCVYLKASGSNITLLILYVDDILIMENNITMLQGVKSYLGRCFTLKDLGKAAYILGIKIYRDRSQRLIGLYQSTYIEKILKRYHMKNSKRESAVDWKSVKQSICATSSVEAEAIKAYTSRFLADHVIKLLATNPDIPVRAVQDQMQKQFEVGVSKMKAFRAKRIASYIMIGSYREHYSLLREYAQELINQNLGTTVWIDVQQERNPESLTRTFRKFLNVLGEDLGIEANFNYAFISDRQKGLIQAIASVFPSVEHRYCVRHIYENMKSQFKGCVYKEILWNAGKPLLKNNRVEPIFREYLMKRIVVVQKVIAKTVRPPTPSVTKMFDSIKKRLLSTMFNGMKELVYLNNGFMLLIDLKHGHMYTYSRPPKKMKKSNDEIASQNASSGKLSSKGKSFSCGKCGNVGHNKKGCRGQGGGSSQSGTRKVSGQATVVTNVSGQTAGVRSLVKLLVQQMYLVKLLVQGRSLVKLLMQGRP</sequence>
<dbReference type="Pfam" id="PF07727">
    <property type="entry name" value="RVT_2"/>
    <property type="match status" value="2"/>
</dbReference>
<dbReference type="GO" id="GO:0016787">
    <property type="term" value="F:hydrolase activity"/>
    <property type="evidence" value="ECO:0007669"/>
    <property type="project" value="UniProtKB-KW"/>
</dbReference>
<feature type="region of interest" description="Disordered" evidence="6">
    <location>
        <begin position="910"/>
        <end position="937"/>
    </location>
</feature>
<feature type="domain" description="Integrase catalytic" evidence="7">
    <location>
        <begin position="201"/>
        <end position="386"/>
    </location>
</feature>
<evidence type="ECO:0000256" key="3">
    <source>
        <dbReference type="ARBA" id="ARBA00022801"/>
    </source>
</evidence>
<keyword evidence="2" id="KW-0479">Metal-binding</keyword>
<dbReference type="Pfam" id="PF00665">
    <property type="entry name" value="rve"/>
    <property type="match status" value="1"/>
</dbReference>
<feature type="compositionally biased region" description="Low complexity" evidence="6">
    <location>
        <begin position="927"/>
        <end position="937"/>
    </location>
</feature>
<protein>
    <recommendedName>
        <fullName evidence="7">Integrase catalytic domain-containing protein</fullName>
    </recommendedName>
</protein>
<proteinExistence type="predicted"/>
<dbReference type="InterPro" id="IPR018289">
    <property type="entry name" value="MULE_transposase_dom"/>
</dbReference>
<dbReference type="Gene3D" id="3.30.420.10">
    <property type="entry name" value="Ribonuclease H-like superfamily/Ribonuclease H"/>
    <property type="match status" value="1"/>
</dbReference>